<feature type="domain" description="Tyr recombinase" evidence="5">
    <location>
        <begin position="348"/>
        <end position="537"/>
    </location>
</feature>
<organism evidence="6 7">
    <name type="scientific">Sphingobium amiense</name>
    <dbReference type="NCBI Taxonomy" id="135719"/>
    <lineage>
        <taxon>Bacteria</taxon>
        <taxon>Pseudomonadati</taxon>
        <taxon>Pseudomonadota</taxon>
        <taxon>Alphaproteobacteria</taxon>
        <taxon>Sphingomonadales</taxon>
        <taxon>Sphingomonadaceae</taxon>
        <taxon>Sphingobium</taxon>
    </lineage>
</organism>
<dbReference type="GO" id="GO:0015074">
    <property type="term" value="P:DNA integration"/>
    <property type="evidence" value="ECO:0007669"/>
    <property type="project" value="UniProtKB-KW"/>
</dbReference>
<keyword evidence="2" id="KW-0229">DNA integration</keyword>
<reference evidence="6 7" key="1">
    <citation type="submission" date="2018-05" db="EMBL/GenBank/DDBJ databases">
        <title>Complete Genome Sequence of the Nonylphenol-Degrading Bacterium Sphingobium amiense DSM 16289T.</title>
        <authorList>
            <person name="Ootsuka M."/>
            <person name="Nishizawa T."/>
            <person name="Ohta H."/>
        </authorList>
    </citation>
    <scope>NUCLEOTIDE SEQUENCE [LARGE SCALE GENOMIC DNA]</scope>
    <source>
        <strain evidence="6 7">DSM 16289</strain>
    </source>
</reference>
<dbReference type="Pfam" id="PF20172">
    <property type="entry name" value="DUF6538"/>
    <property type="match status" value="1"/>
</dbReference>
<dbReference type="InterPro" id="IPR050090">
    <property type="entry name" value="Tyrosine_recombinase_XerCD"/>
</dbReference>
<dbReference type="PANTHER" id="PTHR30349">
    <property type="entry name" value="PHAGE INTEGRASE-RELATED"/>
    <property type="match status" value="1"/>
</dbReference>
<accession>A0A494W2X2</accession>
<evidence type="ECO:0000256" key="2">
    <source>
        <dbReference type="ARBA" id="ARBA00022908"/>
    </source>
</evidence>
<dbReference type="InterPro" id="IPR002104">
    <property type="entry name" value="Integrase_catalytic"/>
</dbReference>
<evidence type="ECO:0000259" key="5">
    <source>
        <dbReference type="PROSITE" id="PS51898"/>
    </source>
</evidence>
<sequence>MAKEKSHKLLHKAATQGGEEMVKPAGLISRGGSWGVRVRVPDRLRAHLGKREIWKSFGAVSYADACRLARIERVAIDRRFLEAEVELGRAPAAPLNDEELLHLARAFLHKMEVDAGPLPIMPADREAESDAVDEEAALVGQGVEDASVQRVAKSFAAWAGRKVDDGNPELLRLSEAVQQAWLEHLGRRSARLAGRTVATVDPIFAGVDGSQPLSAPLTVRAAITAYKNDPERSGVAAKTRAAWDFRFRAIEEILGPDRLIGSIRREDVRACRDALMKMPANAPKHFPGLPIAEATMLGEKQGLPKLSPKSVMLYVELLSSLFKWLEREEMVARNPAQGIKGPPQSSEKPKRPLTAEEINALLLATAPEDGVSTSWTYWMVRIALLNGMRLGEIAGLAVDDIEKVGDVWVFRVRPNAFRDLKTDASRRDIPIHPVLIACRLLNLIRDRQPGEMLLRDAPAVGGTSNAAQKRLARLVRGSIADRKASFHSLRHNFRDAMRAAGTPHDIAAKLGGWSNQGSEVMESYGAGHTPNVLSIWIQKVEYAEVIFSHNT</sequence>
<dbReference type="Gene3D" id="1.10.443.10">
    <property type="entry name" value="Intergrase catalytic core"/>
    <property type="match status" value="1"/>
</dbReference>
<dbReference type="InterPro" id="IPR010998">
    <property type="entry name" value="Integrase_recombinase_N"/>
</dbReference>
<dbReference type="PANTHER" id="PTHR30349:SF41">
    <property type="entry name" value="INTEGRASE_RECOMBINASE PROTEIN MJ0367-RELATED"/>
    <property type="match status" value="1"/>
</dbReference>
<evidence type="ECO:0000313" key="7">
    <source>
        <dbReference type="Proteomes" id="UP000279959"/>
    </source>
</evidence>
<dbReference type="InterPro" id="IPR046668">
    <property type="entry name" value="DUF6538"/>
</dbReference>
<evidence type="ECO:0000256" key="4">
    <source>
        <dbReference type="ARBA" id="ARBA00023172"/>
    </source>
</evidence>
<dbReference type="AlphaFoldDB" id="A0A494W2X2"/>
<keyword evidence="3" id="KW-0238">DNA-binding</keyword>
<dbReference type="InterPro" id="IPR013762">
    <property type="entry name" value="Integrase-like_cat_sf"/>
</dbReference>
<dbReference type="Pfam" id="PF00589">
    <property type="entry name" value="Phage_integrase"/>
    <property type="match status" value="1"/>
</dbReference>
<dbReference type="GO" id="GO:0006310">
    <property type="term" value="P:DNA recombination"/>
    <property type="evidence" value="ECO:0007669"/>
    <property type="project" value="UniProtKB-KW"/>
</dbReference>
<keyword evidence="4" id="KW-0233">DNA recombination</keyword>
<evidence type="ECO:0000256" key="3">
    <source>
        <dbReference type="ARBA" id="ARBA00023125"/>
    </source>
</evidence>
<dbReference type="RefSeq" id="WP_083952601.1">
    <property type="nucleotide sequence ID" value="NZ_AP018664.1"/>
</dbReference>
<gene>
    <name evidence="6" type="ORF">SAMIE_1024640</name>
</gene>
<keyword evidence="7" id="KW-1185">Reference proteome</keyword>
<evidence type="ECO:0000313" key="6">
    <source>
        <dbReference type="EMBL" id="BBD98963.1"/>
    </source>
</evidence>
<dbReference type="Gene3D" id="1.10.150.130">
    <property type="match status" value="1"/>
</dbReference>
<dbReference type="SUPFAM" id="SSF56349">
    <property type="entry name" value="DNA breaking-rejoining enzymes"/>
    <property type="match status" value="1"/>
</dbReference>
<protein>
    <recommendedName>
        <fullName evidence="5">Tyr recombinase domain-containing protein</fullName>
    </recommendedName>
</protein>
<dbReference type="GO" id="GO:0003677">
    <property type="term" value="F:DNA binding"/>
    <property type="evidence" value="ECO:0007669"/>
    <property type="project" value="UniProtKB-KW"/>
</dbReference>
<dbReference type="PROSITE" id="PS51898">
    <property type="entry name" value="TYR_RECOMBINASE"/>
    <property type="match status" value="1"/>
</dbReference>
<dbReference type="Proteomes" id="UP000279959">
    <property type="component" value="Chromosome"/>
</dbReference>
<evidence type="ECO:0000256" key="1">
    <source>
        <dbReference type="ARBA" id="ARBA00008857"/>
    </source>
</evidence>
<dbReference type="CDD" id="cd01184">
    <property type="entry name" value="INT_C_like_1"/>
    <property type="match status" value="1"/>
</dbReference>
<comment type="similarity">
    <text evidence="1">Belongs to the 'phage' integrase family.</text>
</comment>
<proteinExistence type="inferred from homology"/>
<name>A0A494W2X2_9SPHN</name>
<dbReference type="InterPro" id="IPR011010">
    <property type="entry name" value="DNA_brk_join_enz"/>
</dbReference>
<dbReference type="EMBL" id="AP018664">
    <property type="protein sequence ID" value="BBD98963.1"/>
    <property type="molecule type" value="Genomic_DNA"/>
</dbReference>
<dbReference type="KEGG" id="sami:SAMIE_1024640"/>